<evidence type="ECO:0000313" key="6">
    <source>
        <dbReference type="Proteomes" id="UP001393056"/>
    </source>
</evidence>
<dbReference type="Pfam" id="PF08239">
    <property type="entry name" value="SH3_3"/>
    <property type="match status" value="1"/>
</dbReference>
<evidence type="ECO:0000256" key="1">
    <source>
        <dbReference type="SAM" id="Coils"/>
    </source>
</evidence>
<gene>
    <name evidence="5" type="ORF">AAEO58_08865</name>
</gene>
<sequence>MRKIYLFLILFCSINIYSNDTITAISTKNLNLRANPNVDSKVISEITLNDTLLITETENGWSKAIYKDSLNGYVKNEFVKEITSEKETIKLLLLKKLLKSYFLIALLFVSAICFGLLYLLKNKLVQLDIIGNFSLVIKSFLIGFIITIIGTLYYFYDLFSFFKIVGIGILLIILYYRISSIFKIEKQIKDDKLILNNNSKENIKNISKEIVREQITNENNKLAETERNLDNAISKTNEIKRQQFNLIKEKLIELYGSENTNELINNEKPFVGLHKVFLDYFIGNPEKINESSDADNKWETYFYDKINNRGNDGTYRLKINIQNDLVTSFQIR</sequence>
<feature type="transmembrane region" description="Helical" evidence="2">
    <location>
        <begin position="101"/>
        <end position="120"/>
    </location>
</feature>
<comment type="caution">
    <text evidence="5">The sequence shown here is derived from an EMBL/GenBank/DDBJ whole genome shotgun (WGS) entry which is preliminary data.</text>
</comment>
<keyword evidence="2" id="KW-0472">Membrane</keyword>
<feature type="coiled-coil region" evidence="1">
    <location>
        <begin position="208"/>
        <end position="242"/>
    </location>
</feature>
<evidence type="ECO:0000313" key="5">
    <source>
        <dbReference type="EMBL" id="MEL1248154.1"/>
    </source>
</evidence>
<dbReference type="EMBL" id="JBBYHT010000004">
    <property type="protein sequence ID" value="MEL1248154.1"/>
    <property type="molecule type" value="Genomic_DNA"/>
</dbReference>
<feature type="transmembrane region" description="Helical" evidence="2">
    <location>
        <begin position="161"/>
        <end position="178"/>
    </location>
</feature>
<evidence type="ECO:0000256" key="2">
    <source>
        <dbReference type="SAM" id="Phobius"/>
    </source>
</evidence>
<feature type="signal peptide" evidence="3">
    <location>
        <begin position="1"/>
        <end position="18"/>
    </location>
</feature>
<feature type="transmembrane region" description="Helical" evidence="2">
    <location>
        <begin position="132"/>
        <end position="155"/>
    </location>
</feature>
<reference evidence="5 6" key="1">
    <citation type="submission" date="2024-04" db="EMBL/GenBank/DDBJ databases">
        <title>Flavobacterium sp. DGU41 16S ribosomal RNA gene Genome sequencing and assembly.</title>
        <authorList>
            <person name="Park S."/>
        </authorList>
    </citation>
    <scope>NUCLEOTIDE SEQUENCE [LARGE SCALE GENOMIC DNA]</scope>
    <source>
        <strain evidence="5 6">DGU41</strain>
    </source>
</reference>
<feature type="chain" id="PRO_5046592019" evidence="3">
    <location>
        <begin position="19"/>
        <end position="332"/>
    </location>
</feature>
<evidence type="ECO:0000256" key="3">
    <source>
        <dbReference type="SAM" id="SignalP"/>
    </source>
</evidence>
<feature type="domain" description="SH3b" evidence="4">
    <location>
        <begin position="29"/>
        <end position="80"/>
    </location>
</feature>
<keyword evidence="3" id="KW-0732">Signal</keyword>
<name>A0ABU9I7W1_9FLAO</name>
<keyword evidence="1" id="KW-0175">Coiled coil</keyword>
<dbReference type="Gene3D" id="2.30.30.40">
    <property type="entry name" value="SH3 Domains"/>
    <property type="match status" value="1"/>
</dbReference>
<organism evidence="5 6">
    <name type="scientific">Flavobacterium helocola</name>
    <dbReference type="NCBI Taxonomy" id="3139139"/>
    <lineage>
        <taxon>Bacteria</taxon>
        <taxon>Pseudomonadati</taxon>
        <taxon>Bacteroidota</taxon>
        <taxon>Flavobacteriia</taxon>
        <taxon>Flavobacteriales</taxon>
        <taxon>Flavobacteriaceae</taxon>
        <taxon>Flavobacterium</taxon>
    </lineage>
</organism>
<keyword evidence="6" id="KW-1185">Reference proteome</keyword>
<evidence type="ECO:0000259" key="4">
    <source>
        <dbReference type="Pfam" id="PF08239"/>
    </source>
</evidence>
<keyword evidence="2" id="KW-0812">Transmembrane</keyword>
<proteinExistence type="predicted"/>
<accession>A0ABU9I7W1</accession>
<dbReference type="InterPro" id="IPR003646">
    <property type="entry name" value="SH3-like_bac-type"/>
</dbReference>
<dbReference type="Proteomes" id="UP001393056">
    <property type="component" value="Unassembled WGS sequence"/>
</dbReference>
<dbReference type="RefSeq" id="WP_341683089.1">
    <property type="nucleotide sequence ID" value="NZ_JBBYHT010000004.1"/>
</dbReference>
<protein>
    <submittedName>
        <fullName evidence="5">SH3 domain-containing protein</fullName>
    </submittedName>
</protein>
<keyword evidence="2" id="KW-1133">Transmembrane helix</keyword>